<dbReference type="AlphaFoldDB" id="A0A6C0NF77"/>
<dbReference type="Gene3D" id="2.60.60.30">
    <property type="entry name" value="sav2460 like domains"/>
    <property type="match status" value="1"/>
</dbReference>
<proteinExistence type="predicted"/>
<dbReference type="GO" id="GO:0046690">
    <property type="term" value="P:response to tellurium ion"/>
    <property type="evidence" value="ECO:0007669"/>
    <property type="project" value="UniProtKB-KW"/>
</dbReference>
<evidence type="ECO:0000259" key="2">
    <source>
        <dbReference type="Pfam" id="PF02342"/>
    </source>
</evidence>
<protein>
    <submittedName>
        <fullName evidence="4">Tellurium resistance protein TerF</fullName>
    </submittedName>
</protein>
<name>A0A6C0NF77_ENTCL</name>
<gene>
    <name evidence="4" type="primary">terF</name>
</gene>
<sequence>MQLQSGQNIPLHTTDLTLRLDYLSSYSFSSEPETCLFMLNADGKVTGDADFIFYNNRSAAGGAVKLLPGHQHANLQLALERIPETIQKIAITLVIDGNDTISGLSQLRLTATGIAEFNVDLKGRSEKAVIMGEIYRHQGQWKLRAQGQGFNGGLEPLAVSYGVDVAQPEDTPTQPARISLEKKLEGKAPALISLAKKASVSLAKHKLETVEARVAFVLDASGSMTGQFKKGHVQSVLDRIAVLSVQFDDDGTMDVWGFAERHKKYPDVTLDNLDGYVAAIQNTGKRSACSGSQNQDTGIICFHFSSCKQGGKPSLFV</sequence>
<dbReference type="Pfam" id="PF10138">
    <property type="entry name" value="vWA-TerF-like"/>
    <property type="match status" value="1"/>
</dbReference>
<evidence type="ECO:0000313" key="4">
    <source>
        <dbReference type="EMBL" id="QHW11593.1"/>
    </source>
</evidence>
<feature type="domain" description="TerD" evidence="2">
    <location>
        <begin position="1"/>
        <end position="161"/>
    </location>
</feature>
<evidence type="ECO:0000259" key="3">
    <source>
        <dbReference type="Pfam" id="PF10138"/>
    </source>
</evidence>
<dbReference type="PANTHER" id="PTHR32097:SF3">
    <property type="entry name" value="TELLURITE RESISTANCE PROTEIN"/>
    <property type="match status" value="1"/>
</dbReference>
<keyword evidence="4" id="KW-0614">Plasmid</keyword>
<feature type="domain" description="vWA found in TerF C terminus" evidence="3">
    <location>
        <begin position="212"/>
        <end position="300"/>
    </location>
</feature>
<dbReference type="InterPro" id="IPR003325">
    <property type="entry name" value="TerD"/>
</dbReference>
<dbReference type="CDD" id="cd06974">
    <property type="entry name" value="TerD_like"/>
    <property type="match status" value="1"/>
</dbReference>
<dbReference type="Pfam" id="PF02342">
    <property type="entry name" value="TerD"/>
    <property type="match status" value="1"/>
</dbReference>
<dbReference type="PANTHER" id="PTHR32097">
    <property type="entry name" value="CAMP-BINDING PROTEIN 1-RELATED"/>
    <property type="match status" value="1"/>
</dbReference>
<keyword evidence="1" id="KW-0778">Tellurium resistance</keyword>
<dbReference type="EMBL" id="MN598004">
    <property type="protein sequence ID" value="QHW11593.1"/>
    <property type="molecule type" value="Genomic_DNA"/>
</dbReference>
<geneLocation type="plasmid" evidence="4">
    <name>pNDM-1-EC12</name>
</geneLocation>
<dbReference type="InterPro" id="IPR051324">
    <property type="entry name" value="Stress/Tellurium_Resist"/>
</dbReference>
<organism evidence="4">
    <name type="scientific">Enterobacter cloacae</name>
    <dbReference type="NCBI Taxonomy" id="550"/>
    <lineage>
        <taxon>Bacteria</taxon>
        <taxon>Pseudomonadati</taxon>
        <taxon>Pseudomonadota</taxon>
        <taxon>Gammaproteobacteria</taxon>
        <taxon>Enterobacterales</taxon>
        <taxon>Enterobacteriaceae</taxon>
        <taxon>Enterobacter</taxon>
        <taxon>Enterobacter cloacae complex</taxon>
    </lineage>
</organism>
<dbReference type="InterPro" id="IPR019303">
    <property type="entry name" value="vWA_TerF_C"/>
</dbReference>
<accession>A0A6C0NF77</accession>
<evidence type="ECO:0000256" key="1">
    <source>
        <dbReference type="ARBA" id="ARBA00022686"/>
    </source>
</evidence>
<reference evidence="4" key="1">
    <citation type="submission" date="2019-10" db="EMBL/GenBank/DDBJ databases">
        <title>Characterization of a blaNDM-1-carrying IncHI5 plasmid from Enterobacter cloacae of food animal origin.</title>
        <authorList>
            <person name="Zhu Y."/>
            <person name="Schwarz S."/>
            <person name="Liu W."/>
            <person name="Liu S."/>
            <person name="Zhang W."/>
        </authorList>
    </citation>
    <scope>NUCLEOTIDE SEQUENCE</scope>
    <source>
        <strain evidence="4">EC12</strain>
        <plasmid evidence="4">pNDM-1-EC12</plasmid>
    </source>
</reference>